<evidence type="ECO:0008006" key="3">
    <source>
        <dbReference type="Google" id="ProtNLM"/>
    </source>
</evidence>
<dbReference type="AlphaFoldDB" id="A0A1G9WMM4"/>
<evidence type="ECO:0000313" key="1">
    <source>
        <dbReference type="EMBL" id="SDM85406.1"/>
    </source>
</evidence>
<gene>
    <name evidence="1" type="ORF">SAMN04488137_2252</name>
</gene>
<dbReference type="EMBL" id="FNHW01000001">
    <property type="protein sequence ID" value="SDM85406.1"/>
    <property type="molecule type" value="Genomic_DNA"/>
</dbReference>
<proteinExistence type="predicted"/>
<dbReference type="RefSeq" id="WP_090234584.1">
    <property type="nucleotide sequence ID" value="NZ_FNHW01000001.1"/>
</dbReference>
<reference evidence="2" key="1">
    <citation type="submission" date="2016-10" db="EMBL/GenBank/DDBJ databases">
        <authorList>
            <person name="Varghese N."/>
            <person name="Submissions S."/>
        </authorList>
    </citation>
    <scope>NUCLEOTIDE SEQUENCE [LARGE SCALE GENOMIC DNA]</scope>
    <source>
        <strain evidence="2">CGMCC 1.6854</strain>
    </source>
</reference>
<protein>
    <recommendedName>
        <fullName evidence="3">Virginiamycin B lyase</fullName>
    </recommendedName>
</protein>
<dbReference type="Proteomes" id="UP000199544">
    <property type="component" value="Unassembled WGS sequence"/>
</dbReference>
<sequence length="72" mass="8229">MKNMQIEEFPVPCPDSGPYGMSSGKKGEIWFTQHKANFISRINKEGTNGLVENEFHKSLKIGIHSRVFFMAR</sequence>
<name>A0A1G9WMM4_9BACL</name>
<organism evidence="1 2">
    <name type="scientific">Fictibacillus solisalsi</name>
    <dbReference type="NCBI Taxonomy" id="459525"/>
    <lineage>
        <taxon>Bacteria</taxon>
        <taxon>Bacillati</taxon>
        <taxon>Bacillota</taxon>
        <taxon>Bacilli</taxon>
        <taxon>Bacillales</taxon>
        <taxon>Fictibacillaceae</taxon>
        <taxon>Fictibacillus</taxon>
    </lineage>
</organism>
<dbReference type="InterPro" id="IPR015943">
    <property type="entry name" value="WD40/YVTN_repeat-like_dom_sf"/>
</dbReference>
<evidence type="ECO:0000313" key="2">
    <source>
        <dbReference type="Proteomes" id="UP000199544"/>
    </source>
</evidence>
<keyword evidence="2" id="KW-1185">Reference proteome</keyword>
<dbReference type="Gene3D" id="2.130.10.10">
    <property type="entry name" value="YVTN repeat-like/Quinoprotein amine dehydrogenase"/>
    <property type="match status" value="1"/>
</dbReference>
<accession>A0A1G9WMM4</accession>
<dbReference type="STRING" id="459525.SAMN04488137_2252"/>
<dbReference type="OrthoDB" id="2633250at2"/>